<dbReference type="Pfam" id="PF10533">
    <property type="entry name" value="Plant_zn_clust"/>
    <property type="match status" value="1"/>
</dbReference>
<feature type="compositionally biased region" description="Basic and acidic residues" evidence="6">
    <location>
        <begin position="108"/>
        <end position="121"/>
    </location>
</feature>
<reference evidence="8 9" key="1">
    <citation type="journal article" date="2019" name="Genome Biol. Evol.">
        <title>Insights into the evolution of the New World diploid cottons (Gossypium, subgenus Houzingenia) based on genome sequencing.</title>
        <authorList>
            <person name="Grover C.E."/>
            <person name="Arick M.A. 2nd"/>
            <person name="Thrash A."/>
            <person name="Conover J.L."/>
            <person name="Sanders W.S."/>
            <person name="Peterson D.G."/>
            <person name="Frelichowski J.E."/>
            <person name="Scheffler J.A."/>
            <person name="Scheffler B.E."/>
            <person name="Wendel J.F."/>
        </authorList>
    </citation>
    <scope>NUCLEOTIDE SEQUENCE [LARGE SCALE GENOMIC DNA]</scope>
    <source>
        <strain evidence="8">57</strain>
        <tissue evidence="8">Leaf</tissue>
    </source>
</reference>
<gene>
    <name evidence="8" type="ORF">Goklo_011803</name>
</gene>
<dbReference type="InterPro" id="IPR044810">
    <property type="entry name" value="WRKY_plant"/>
</dbReference>
<dbReference type="GO" id="GO:0005516">
    <property type="term" value="F:calmodulin binding"/>
    <property type="evidence" value="ECO:0007669"/>
    <property type="project" value="UniProtKB-ARBA"/>
</dbReference>
<dbReference type="Gene3D" id="2.20.25.80">
    <property type="entry name" value="WRKY domain"/>
    <property type="match status" value="1"/>
</dbReference>
<dbReference type="InterPro" id="IPR003657">
    <property type="entry name" value="WRKY_dom"/>
</dbReference>
<dbReference type="AlphaFoldDB" id="A0A7J8VA55"/>
<dbReference type="EMBL" id="JABFAB010000009">
    <property type="protein sequence ID" value="MBA0659695.1"/>
    <property type="molecule type" value="Genomic_DNA"/>
</dbReference>
<dbReference type="InterPro" id="IPR018872">
    <property type="entry name" value="Zn-cluster-dom"/>
</dbReference>
<dbReference type="InterPro" id="IPR036576">
    <property type="entry name" value="WRKY_dom_sf"/>
</dbReference>
<comment type="subcellular location">
    <subcellularLocation>
        <location evidence="1">Nucleus</location>
    </subcellularLocation>
</comment>
<accession>A0A7J8VA55</accession>
<proteinExistence type="predicted"/>
<evidence type="ECO:0000256" key="6">
    <source>
        <dbReference type="SAM" id="MobiDB-lite"/>
    </source>
</evidence>
<dbReference type="OrthoDB" id="756799at2759"/>
<dbReference type="Proteomes" id="UP000593573">
    <property type="component" value="Unassembled WGS sequence"/>
</dbReference>
<feature type="domain" description="WRKY" evidence="7">
    <location>
        <begin position="275"/>
        <end position="365"/>
    </location>
</feature>
<evidence type="ECO:0000256" key="1">
    <source>
        <dbReference type="ARBA" id="ARBA00004123"/>
    </source>
</evidence>
<evidence type="ECO:0000256" key="4">
    <source>
        <dbReference type="ARBA" id="ARBA00023163"/>
    </source>
</evidence>
<name>A0A7J8VA55_9ROSI</name>
<dbReference type="Pfam" id="PF03106">
    <property type="entry name" value="WRKY"/>
    <property type="match status" value="2"/>
</dbReference>
<dbReference type="GO" id="GO:0005634">
    <property type="term" value="C:nucleus"/>
    <property type="evidence" value="ECO:0007669"/>
    <property type="project" value="UniProtKB-SubCell"/>
</dbReference>
<dbReference type="PANTHER" id="PTHR31282">
    <property type="entry name" value="WRKY TRANSCRIPTION FACTOR 21-RELATED"/>
    <property type="match status" value="1"/>
</dbReference>
<comment type="caution">
    <text evidence="8">The sequence shown here is derived from an EMBL/GenBank/DDBJ whole genome shotgun (WGS) entry which is preliminary data.</text>
</comment>
<dbReference type="GO" id="GO:0043565">
    <property type="term" value="F:sequence-specific DNA binding"/>
    <property type="evidence" value="ECO:0007669"/>
    <property type="project" value="InterPro"/>
</dbReference>
<evidence type="ECO:0000313" key="9">
    <source>
        <dbReference type="Proteomes" id="UP000593573"/>
    </source>
</evidence>
<evidence type="ECO:0000259" key="7">
    <source>
        <dbReference type="PROSITE" id="PS50811"/>
    </source>
</evidence>
<evidence type="ECO:0000256" key="3">
    <source>
        <dbReference type="ARBA" id="ARBA00023125"/>
    </source>
</evidence>
<keyword evidence="4" id="KW-0804">Transcription</keyword>
<feature type="region of interest" description="Disordered" evidence="6">
    <location>
        <begin position="105"/>
        <end position="130"/>
    </location>
</feature>
<sequence length="378" mass="41474">MTVELKMVYGGDGGGSFARKVVETALKEAANSGIQGVEELITLMSKNQELFNPDVSIKTAAPSGSAESAIDIQAVTDKTVNSFKEVISLLDRPRIGHARFRRAPVLHPKQDTEQASKKIQEPETGSSSFQVTKDQVSAFKPFCSTPSYRLPPLPHSRPQSKRSPPLIAKIGVLERNESPSTINFSSSRTLSAGNSFISSSTGNTDSFQPSGFQFTSPSHVPSSGKPPLFSSLKRKCNSLDGAALKYGSFSRRCHCSKKRKSRLKKVIRVPAISNKTADIPPDEYSWRKYGQKPIKGSPHPRFVKIISLVFAFHVGLFTSQSTRYLGYYRCSSVKGCPARKHVERALDEPMMLIVTYEADHNHSHNSTDVSPALILESS</sequence>
<organism evidence="8 9">
    <name type="scientific">Gossypium klotzschianum</name>
    <dbReference type="NCBI Taxonomy" id="34286"/>
    <lineage>
        <taxon>Eukaryota</taxon>
        <taxon>Viridiplantae</taxon>
        <taxon>Streptophyta</taxon>
        <taxon>Embryophyta</taxon>
        <taxon>Tracheophyta</taxon>
        <taxon>Spermatophyta</taxon>
        <taxon>Magnoliopsida</taxon>
        <taxon>eudicotyledons</taxon>
        <taxon>Gunneridae</taxon>
        <taxon>Pentapetalae</taxon>
        <taxon>rosids</taxon>
        <taxon>malvids</taxon>
        <taxon>Malvales</taxon>
        <taxon>Malvaceae</taxon>
        <taxon>Malvoideae</taxon>
        <taxon>Gossypium</taxon>
    </lineage>
</organism>
<keyword evidence="5" id="KW-0539">Nucleus</keyword>
<protein>
    <recommendedName>
        <fullName evidence="7">WRKY domain-containing protein</fullName>
    </recommendedName>
</protein>
<evidence type="ECO:0000256" key="2">
    <source>
        <dbReference type="ARBA" id="ARBA00023015"/>
    </source>
</evidence>
<keyword evidence="2" id="KW-0805">Transcription regulation</keyword>
<dbReference type="PROSITE" id="PS50811">
    <property type="entry name" value="WRKY"/>
    <property type="match status" value="1"/>
</dbReference>
<dbReference type="SMART" id="SM00774">
    <property type="entry name" value="WRKY"/>
    <property type="match status" value="1"/>
</dbReference>
<keyword evidence="3" id="KW-0238">DNA-binding</keyword>
<keyword evidence="9" id="KW-1185">Reference proteome</keyword>
<evidence type="ECO:0000313" key="8">
    <source>
        <dbReference type="EMBL" id="MBA0659695.1"/>
    </source>
</evidence>
<dbReference type="GO" id="GO:0003700">
    <property type="term" value="F:DNA-binding transcription factor activity"/>
    <property type="evidence" value="ECO:0007669"/>
    <property type="project" value="InterPro"/>
</dbReference>
<dbReference type="SUPFAM" id="SSF118290">
    <property type="entry name" value="WRKY DNA-binding domain"/>
    <property type="match status" value="2"/>
</dbReference>
<evidence type="ECO:0000256" key="5">
    <source>
        <dbReference type="ARBA" id="ARBA00023242"/>
    </source>
</evidence>